<sequence length="254" mass="27973">MMALSVEDLTSQASFIFEGVLDRIGATTVSALQPAPNVAVVQVINIVKGPPALAKLPGHRITVQLREPVTAQPGRKTMFFTNSLYFGDGLAVREVGQLEINGTELESRVRAAIRERSEELLLHRLRAAEIVVAGIAVRISPWQPKTAHMRHVSEHDPNWSECVIKVKEALKGPIKPGGKGARADVEVVTLFSASMDIAWYQSPKFSEGDEGIWLLHQRSVRGDPAPGLVSDHPLDFHPISQLEIIRTLIERFET</sequence>
<dbReference type="Proteomes" id="UP001392318">
    <property type="component" value="Unassembled WGS sequence"/>
</dbReference>
<name>A0ACC6RXV4_9BURK</name>
<dbReference type="EMBL" id="JAYMRU010000068">
    <property type="protein sequence ID" value="MEM5406257.1"/>
    <property type="molecule type" value="Genomic_DNA"/>
</dbReference>
<gene>
    <name evidence="1" type="ORF">VSR83_40835</name>
</gene>
<reference evidence="1" key="1">
    <citation type="submission" date="2024-01" db="EMBL/GenBank/DDBJ databases">
        <title>The diversity of rhizobia nodulating Mimosa spp. in eleven states of Brazil covering several biomes is determined by host plant, location, and edaphic factors.</title>
        <authorList>
            <person name="Rouws L."/>
            <person name="Barauna A."/>
            <person name="Beukes C."/>
            <person name="De Faria S.M."/>
            <person name="Gross E."/>
            <person name="Dos Reis Junior F.B."/>
            <person name="Simon M."/>
            <person name="Maluk M."/>
            <person name="Odee D.W."/>
            <person name="Kenicer G."/>
            <person name="Young J.P.W."/>
            <person name="Reis V.M."/>
            <person name="Zilli J."/>
            <person name="James E.K."/>
        </authorList>
    </citation>
    <scope>NUCLEOTIDE SEQUENCE</scope>
    <source>
        <strain evidence="1">JPY452</strain>
    </source>
</reference>
<keyword evidence="2" id="KW-1185">Reference proteome</keyword>
<organism evidence="1 2">
    <name type="scientific">Paraburkholderia unamae</name>
    <dbReference type="NCBI Taxonomy" id="219649"/>
    <lineage>
        <taxon>Bacteria</taxon>
        <taxon>Pseudomonadati</taxon>
        <taxon>Pseudomonadota</taxon>
        <taxon>Betaproteobacteria</taxon>
        <taxon>Burkholderiales</taxon>
        <taxon>Burkholderiaceae</taxon>
        <taxon>Paraburkholderia</taxon>
    </lineage>
</organism>
<evidence type="ECO:0000313" key="1">
    <source>
        <dbReference type="EMBL" id="MEM5406257.1"/>
    </source>
</evidence>
<comment type="caution">
    <text evidence="1">The sequence shown here is derived from an EMBL/GenBank/DDBJ whole genome shotgun (WGS) entry which is preliminary data.</text>
</comment>
<protein>
    <submittedName>
        <fullName evidence="1">Uncharacterized protein</fullName>
    </submittedName>
</protein>
<proteinExistence type="predicted"/>
<accession>A0ACC6RXV4</accession>
<evidence type="ECO:0000313" key="2">
    <source>
        <dbReference type="Proteomes" id="UP001392318"/>
    </source>
</evidence>